<evidence type="ECO:0000313" key="1">
    <source>
        <dbReference type="EMBL" id="QMW06766.1"/>
    </source>
</evidence>
<reference evidence="1 2" key="1">
    <citation type="submission" date="2020-07" db="EMBL/GenBank/DDBJ databases">
        <title>Spirosoma foliorum sp. nov., isolated from the leaves on the Nejang mountain Korea, Republic of.</title>
        <authorList>
            <person name="Ho H."/>
            <person name="Lee Y.-J."/>
            <person name="Nurcahyanto D.-A."/>
            <person name="Kim S.-G."/>
        </authorList>
    </citation>
    <scope>NUCLEOTIDE SEQUENCE [LARGE SCALE GENOMIC DNA]</scope>
    <source>
        <strain evidence="1 2">PL0136</strain>
    </source>
</reference>
<dbReference type="KEGG" id="sfol:H3H32_18670"/>
<protein>
    <submittedName>
        <fullName evidence="1">Uncharacterized protein</fullName>
    </submittedName>
</protein>
<dbReference type="RefSeq" id="WP_182464159.1">
    <property type="nucleotide sequence ID" value="NZ_CP059732.1"/>
</dbReference>
<sequence length="122" mass="13582">MESIYDWLLHNIGNEGNYLTILNVERHQTEGDVDRLDVMARTQDFNVLNLLIEEGSLTNESSAFKERVLKESFSISDTDQVITYLSTGKLGYSPINSGSPAFHLFVLEPAGESGSISFPPNQ</sequence>
<organism evidence="1 2">
    <name type="scientific">Spirosoma foliorum</name>
    <dbReference type="NCBI Taxonomy" id="2710596"/>
    <lineage>
        <taxon>Bacteria</taxon>
        <taxon>Pseudomonadati</taxon>
        <taxon>Bacteroidota</taxon>
        <taxon>Cytophagia</taxon>
        <taxon>Cytophagales</taxon>
        <taxon>Cytophagaceae</taxon>
        <taxon>Spirosoma</taxon>
    </lineage>
</organism>
<dbReference type="AlphaFoldDB" id="A0A7G5H6M4"/>
<dbReference type="EMBL" id="CP059732">
    <property type="protein sequence ID" value="QMW06766.1"/>
    <property type="molecule type" value="Genomic_DNA"/>
</dbReference>
<accession>A0A7G5H6M4</accession>
<name>A0A7G5H6M4_9BACT</name>
<dbReference type="Proteomes" id="UP000515369">
    <property type="component" value="Chromosome"/>
</dbReference>
<gene>
    <name evidence="1" type="ORF">H3H32_18670</name>
</gene>
<proteinExistence type="predicted"/>
<evidence type="ECO:0000313" key="2">
    <source>
        <dbReference type="Proteomes" id="UP000515369"/>
    </source>
</evidence>
<keyword evidence="2" id="KW-1185">Reference proteome</keyword>